<feature type="chain" id="PRO_5047089887" description="Yeast cell wall synthesis Kre9/Knh1-like N-terminal domain-containing protein" evidence="3">
    <location>
        <begin position="23"/>
        <end position="229"/>
    </location>
</feature>
<feature type="compositionally biased region" description="Low complexity" evidence="2">
    <location>
        <begin position="121"/>
        <end position="206"/>
    </location>
</feature>
<reference evidence="5 6" key="1">
    <citation type="submission" date="2023-04" db="EMBL/GenBank/DDBJ databases">
        <title>Genome of Basidiobolus ranarum AG-B5.</title>
        <authorList>
            <person name="Stajich J.E."/>
            <person name="Carter-House D."/>
            <person name="Gryganskyi A."/>
        </authorList>
    </citation>
    <scope>NUCLEOTIDE SEQUENCE [LARGE SCALE GENOMIC DNA]</scope>
    <source>
        <strain evidence="5 6">AG-B5</strain>
    </source>
</reference>
<protein>
    <recommendedName>
        <fullName evidence="4">Yeast cell wall synthesis Kre9/Knh1-like N-terminal domain-containing protein</fullName>
    </recommendedName>
</protein>
<dbReference type="EMBL" id="JASJQH010000103">
    <property type="protein sequence ID" value="KAK9767074.1"/>
    <property type="molecule type" value="Genomic_DNA"/>
</dbReference>
<evidence type="ECO:0000256" key="1">
    <source>
        <dbReference type="ARBA" id="ARBA00022729"/>
    </source>
</evidence>
<name>A0ABR2WZZ3_9FUNG</name>
<dbReference type="Proteomes" id="UP001479436">
    <property type="component" value="Unassembled WGS sequence"/>
</dbReference>
<evidence type="ECO:0000313" key="6">
    <source>
        <dbReference type="Proteomes" id="UP001479436"/>
    </source>
</evidence>
<sequence length="229" mass="23080">MFSETLVKFASAALLLVTMVNGDVAITSPLMATWKEGSTQFITWTDNGVEPKMAATFDLYLMSGPPTALQPVAEIAKGVDSSKGQYEWAIPTTLKPGKDYAIRAGVGSSISYSPYFELSAGSGDSSPPKESPGKSGAASKSSGSPTGSATGSAGASPSASGSSGASKPSSSGAPTASASSAASRPSNQASSPAKPTTSPPTNTKLSDASRPVIFKILGLITVGVVYIWM</sequence>
<organism evidence="5 6">
    <name type="scientific">Basidiobolus ranarum</name>
    <dbReference type="NCBI Taxonomy" id="34480"/>
    <lineage>
        <taxon>Eukaryota</taxon>
        <taxon>Fungi</taxon>
        <taxon>Fungi incertae sedis</taxon>
        <taxon>Zoopagomycota</taxon>
        <taxon>Entomophthoromycotina</taxon>
        <taxon>Basidiobolomycetes</taxon>
        <taxon>Basidiobolales</taxon>
        <taxon>Basidiobolaceae</taxon>
        <taxon>Basidiobolus</taxon>
    </lineage>
</organism>
<keyword evidence="1 3" id="KW-0732">Signal</keyword>
<evidence type="ECO:0000256" key="2">
    <source>
        <dbReference type="SAM" id="MobiDB-lite"/>
    </source>
</evidence>
<evidence type="ECO:0000259" key="4">
    <source>
        <dbReference type="Pfam" id="PF10342"/>
    </source>
</evidence>
<evidence type="ECO:0000256" key="3">
    <source>
        <dbReference type="SAM" id="SignalP"/>
    </source>
</evidence>
<dbReference type="Pfam" id="PF10342">
    <property type="entry name" value="Kre9_KNH"/>
    <property type="match status" value="1"/>
</dbReference>
<comment type="caution">
    <text evidence="5">The sequence shown here is derived from an EMBL/GenBank/DDBJ whole genome shotgun (WGS) entry which is preliminary data.</text>
</comment>
<feature type="region of interest" description="Disordered" evidence="2">
    <location>
        <begin position="119"/>
        <end position="207"/>
    </location>
</feature>
<dbReference type="PANTHER" id="PTHR40633">
    <property type="entry name" value="MATRIX PROTEIN, PUTATIVE (AFU_ORTHOLOGUE AFUA_8G05410)-RELATED"/>
    <property type="match status" value="1"/>
</dbReference>
<feature type="domain" description="Yeast cell wall synthesis Kre9/Knh1-like N-terminal" evidence="4">
    <location>
        <begin position="32"/>
        <end position="118"/>
    </location>
</feature>
<dbReference type="InterPro" id="IPR018466">
    <property type="entry name" value="Kre9/Knh1-like_N"/>
</dbReference>
<proteinExistence type="predicted"/>
<gene>
    <name evidence="5" type="ORF">K7432_003384</name>
</gene>
<evidence type="ECO:0000313" key="5">
    <source>
        <dbReference type="EMBL" id="KAK9767074.1"/>
    </source>
</evidence>
<keyword evidence="6" id="KW-1185">Reference proteome</keyword>
<dbReference type="InterPro" id="IPR052982">
    <property type="entry name" value="SRP1/TIP1-like"/>
</dbReference>
<accession>A0ABR2WZZ3</accession>
<feature type="signal peptide" evidence="3">
    <location>
        <begin position="1"/>
        <end position="22"/>
    </location>
</feature>
<dbReference type="PANTHER" id="PTHR40633:SF1">
    <property type="entry name" value="GPI ANCHORED SERINE-THREONINE RICH PROTEIN (AFU_ORTHOLOGUE AFUA_1G03630)"/>
    <property type="match status" value="1"/>
</dbReference>